<proteinExistence type="predicted"/>
<organism evidence="3 4">
    <name type="scientific">Phytoplasma australiense</name>
    <dbReference type="NCBI Taxonomy" id="59748"/>
    <lineage>
        <taxon>Bacteria</taxon>
        <taxon>Bacillati</taxon>
        <taxon>Mycoplasmatota</taxon>
        <taxon>Mollicutes</taxon>
        <taxon>Acholeplasmatales</taxon>
        <taxon>Acholeplasmataceae</taxon>
        <taxon>Candidatus Phytoplasma</taxon>
        <taxon>16SrXII (Stolbur group)</taxon>
    </lineage>
</organism>
<feature type="transmembrane region" description="Helical" evidence="2">
    <location>
        <begin position="9"/>
        <end position="26"/>
    </location>
</feature>
<dbReference type="EMBL" id="AM422018">
    <property type="protein sequence ID" value="CAM11581.1"/>
    <property type="molecule type" value="Genomic_DNA"/>
</dbReference>
<protein>
    <submittedName>
        <fullName evidence="3">Uncharacterized protein</fullName>
    </submittedName>
</protein>
<dbReference type="Proteomes" id="UP000008323">
    <property type="component" value="Chromosome"/>
</dbReference>
<keyword evidence="2" id="KW-0472">Membrane</keyword>
<keyword evidence="2" id="KW-1133">Transmembrane helix</keyword>
<evidence type="ECO:0000256" key="2">
    <source>
        <dbReference type="SAM" id="Phobius"/>
    </source>
</evidence>
<gene>
    <name evidence="3" type="ordered locus">PA0246</name>
</gene>
<keyword evidence="2" id="KW-0812">Transmembrane</keyword>
<accession>B1V9F9</accession>
<evidence type="ECO:0000313" key="4">
    <source>
        <dbReference type="Proteomes" id="UP000008323"/>
    </source>
</evidence>
<keyword evidence="1" id="KW-0175">Coiled coil</keyword>
<evidence type="ECO:0000256" key="1">
    <source>
        <dbReference type="SAM" id="Coils"/>
    </source>
</evidence>
<dbReference type="KEGG" id="pal:PA0246"/>
<name>B1V9F9_PHYAS</name>
<reference evidence="3 4" key="1">
    <citation type="journal article" date="2008" name="J. Bacteriol.">
        <title>Comparative genome analysis of 'Candidatus Phytoplasma australiense' (subgroup tuf-Australia I; rp-A) and 'Ca. Phytoplasma asteris' strains OY-M and AY-WB.</title>
        <authorList>
            <person name="Tran-Nguyen L.T."/>
            <person name="Kube M."/>
            <person name="Schneider B."/>
            <person name="Reinhardt R."/>
            <person name="Gibb K.S."/>
        </authorList>
    </citation>
    <scope>NUCLEOTIDE SEQUENCE [LARGE SCALE GENOMIC DNA]</scope>
</reference>
<evidence type="ECO:0000313" key="3">
    <source>
        <dbReference type="EMBL" id="CAM11581.1"/>
    </source>
</evidence>
<dbReference type="AlphaFoldDB" id="B1V9F9"/>
<feature type="coiled-coil region" evidence="1">
    <location>
        <begin position="38"/>
        <end position="76"/>
    </location>
</feature>
<sequence>MQSLKKFKIFLYIIIIYLSIFTTYLLNRQIGLSQNKVLDEVNDTINQTQERFNKTHKKLDESIEKLDENLKDSKLDDKKINKNNKENE</sequence>
<dbReference type="STRING" id="59748.PA0246"/>